<proteinExistence type="predicted"/>
<gene>
    <name evidence="2" type="ORF">MTR65_07405</name>
</gene>
<dbReference type="RefSeq" id="WP_243798682.1">
    <property type="nucleotide sequence ID" value="NZ_JALHAT010000008.1"/>
</dbReference>
<sequence>MIDLSDDPSRLDVARIHGWLASSYWTPGIAREKVERQIAGSHCLGAYDTENGQQVGFARAISDRASFAWLADVWVDEDTRGQGLGRTLVRWFLDHPDYAEVRRFALATWDAHEVYAPLGFAAPSRPDRLMERLSPTLKQMLEDTP</sequence>
<dbReference type="InterPro" id="IPR053144">
    <property type="entry name" value="Acetyltransferase_Butenolide"/>
</dbReference>
<protein>
    <submittedName>
        <fullName evidence="2">GNAT family N-acetyltransferase</fullName>
    </submittedName>
</protein>
<dbReference type="Gene3D" id="3.40.630.30">
    <property type="match status" value="1"/>
</dbReference>
<dbReference type="Pfam" id="PF13508">
    <property type="entry name" value="Acetyltransf_7"/>
    <property type="match status" value="1"/>
</dbReference>
<dbReference type="PROSITE" id="PS51186">
    <property type="entry name" value="GNAT"/>
    <property type="match status" value="1"/>
</dbReference>
<dbReference type="EMBL" id="JALHAT010000008">
    <property type="protein sequence ID" value="MCJ1960499.1"/>
    <property type="molecule type" value="Genomic_DNA"/>
</dbReference>
<dbReference type="InterPro" id="IPR016181">
    <property type="entry name" value="Acyl_CoA_acyltransferase"/>
</dbReference>
<dbReference type="InterPro" id="IPR000182">
    <property type="entry name" value="GNAT_dom"/>
</dbReference>
<dbReference type="SUPFAM" id="SSF55729">
    <property type="entry name" value="Acyl-CoA N-acyltransferases (Nat)"/>
    <property type="match status" value="1"/>
</dbReference>
<dbReference type="Proteomes" id="UP001162802">
    <property type="component" value="Unassembled WGS sequence"/>
</dbReference>
<evidence type="ECO:0000313" key="3">
    <source>
        <dbReference type="Proteomes" id="UP001162802"/>
    </source>
</evidence>
<comment type="caution">
    <text evidence="2">The sequence shown here is derived from an EMBL/GenBank/DDBJ whole genome shotgun (WGS) entry which is preliminary data.</text>
</comment>
<keyword evidence="3" id="KW-1185">Reference proteome</keyword>
<evidence type="ECO:0000259" key="1">
    <source>
        <dbReference type="PROSITE" id="PS51186"/>
    </source>
</evidence>
<reference evidence="2" key="1">
    <citation type="submission" date="2022-03" db="EMBL/GenBank/DDBJ databases">
        <title>Identification of a novel bacterium isolated from mangrove sediments.</title>
        <authorList>
            <person name="Pan X."/>
        </authorList>
    </citation>
    <scope>NUCLEOTIDE SEQUENCE</scope>
    <source>
        <strain evidence="2">B2637</strain>
    </source>
</reference>
<feature type="domain" description="N-acetyltransferase" evidence="1">
    <location>
        <begin position="2"/>
        <end position="142"/>
    </location>
</feature>
<accession>A0ABT0ABF6</accession>
<organism evidence="2 3">
    <name type="scientific">Novosphingobium mangrovi</name>
    <name type="common">ex Hu et al. 2023</name>
    <dbReference type="NCBI Taxonomy" id="2930094"/>
    <lineage>
        <taxon>Bacteria</taxon>
        <taxon>Pseudomonadati</taxon>
        <taxon>Pseudomonadota</taxon>
        <taxon>Alphaproteobacteria</taxon>
        <taxon>Sphingomonadales</taxon>
        <taxon>Sphingomonadaceae</taxon>
        <taxon>Novosphingobium</taxon>
    </lineage>
</organism>
<name>A0ABT0ABF6_9SPHN</name>
<dbReference type="PANTHER" id="PTHR43233">
    <property type="entry name" value="FAMILY N-ACETYLTRANSFERASE, PUTATIVE (AFU_ORTHOLOGUE AFUA_6G03350)-RELATED"/>
    <property type="match status" value="1"/>
</dbReference>
<evidence type="ECO:0000313" key="2">
    <source>
        <dbReference type="EMBL" id="MCJ1960499.1"/>
    </source>
</evidence>
<dbReference type="CDD" id="cd04301">
    <property type="entry name" value="NAT_SF"/>
    <property type="match status" value="1"/>
</dbReference>
<dbReference type="PANTHER" id="PTHR43233:SF1">
    <property type="entry name" value="FAMILY N-ACETYLTRANSFERASE, PUTATIVE (AFU_ORTHOLOGUE AFUA_6G03350)-RELATED"/>
    <property type="match status" value="1"/>
</dbReference>